<dbReference type="PROSITE" id="PS50811">
    <property type="entry name" value="WRKY"/>
    <property type="match status" value="1"/>
</dbReference>
<evidence type="ECO:0000256" key="1">
    <source>
        <dbReference type="ARBA" id="ARBA00022723"/>
    </source>
</evidence>
<dbReference type="PANTHER" id="PTHR47718">
    <property type="entry name" value="OS01G0519700 PROTEIN"/>
    <property type="match status" value="1"/>
</dbReference>
<dbReference type="Proteomes" id="UP000626092">
    <property type="component" value="Unassembled WGS sequence"/>
</dbReference>
<evidence type="ECO:0008006" key="10">
    <source>
        <dbReference type="Google" id="ProtNLM"/>
    </source>
</evidence>
<evidence type="ECO:0000256" key="5">
    <source>
        <dbReference type="SAM" id="MobiDB-lite"/>
    </source>
</evidence>
<dbReference type="Pfam" id="PF04434">
    <property type="entry name" value="SWIM"/>
    <property type="match status" value="1"/>
</dbReference>
<proteinExistence type="predicted"/>
<keyword evidence="9" id="KW-1185">Reference proteome</keyword>
<evidence type="ECO:0000259" key="7">
    <source>
        <dbReference type="PROSITE" id="PS50966"/>
    </source>
</evidence>
<dbReference type="InterPro" id="IPR007527">
    <property type="entry name" value="Znf_SWIM"/>
</dbReference>
<dbReference type="InterPro" id="IPR004330">
    <property type="entry name" value="FAR1_DNA_bnd_dom"/>
</dbReference>
<evidence type="ECO:0000256" key="2">
    <source>
        <dbReference type="ARBA" id="ARBA00022771"/>
    </source>
</evidence>
<gene>
    <name evidence="8" type="ORF">RHSIM_Rhsim08G0163800</name>
</gene>
<accession>A0A834GMS3</accession>
<dbReference type="InterPro" id="IPR003657">
    <property type="entry name" value="WRKY_dom"/>
</dbReference>
<dbReference type="OrthoDB" id="1737642at2759"/>
<dbReference type="AlphaFoldDB" id="A0A834GMS3"/>
<dbReference type="Pfam" id="PF03101">
    <property type="entry name" value="FAR1"/>
    <property type="match status" value="1"/>
</dbReference>
<dbReference type="GO" id="GO:0008270">
    <property type="term" value="F:zinc ion binding"/>
    <property type="evidence" value="ECO:0007669"/>
    <property type="project" value="UniProtKB-KW"/>
</dbReference>
<evidence type="ECO:0000256" key="4">
    <source>
        <dbReference type="PROSITE-ProRule" id="PRU00325"/>
    </source>
</evidence>
<reference evidence="8" key="1">
    <citation type="submission" date="2019-11" db="EMBL/GenBank/DDBJ databases">
        <authorList>
            <person name="Liu Y."/>
            <person name="Hou J."/>
            <person name="Li T.-Q."/>
            <person name="Guan C.-H."/>
            <person name="Wu X."/>
            <person name="Wu H.-Z."/>
            <person name="Ling F."/>
            <person name="Zhang R."/>
            <person name="Shi X.-G."/>
            <person name="Ren J.-P."/>
            <person name="Chen E.-F."/>
            <person name="Sun J.-M."/>
        </authorList>
    </citation>
    <scope>NUCLEOTIDE SEQUENCE</scope>
    <source>
        <strain evidence="8">Adult_tree_wgs_1</strain>
        <tissue evidence="8">Leaves</tissue>
    </source>
</reference>
<dbReference type="PROSITE" id="PS50966">
    <property type="entry name" value="ZF_SWIM"/>
    <property type="match status" value="1"/>
</dbReference>
<evidence type="ECO:0000256" key="3">
    <source>
        <dbReference type="ARBA" id="ARBA00022833"/>
    </source>
</evidence>
<keyword evidence="2 4" id="KW-0863">Zinc-finger</keyword>
<feature type="domain" description="SWIM-type" evidence="7">
    <location>
        <begin position="539"/>
        <end position="575"/>
    </location>
</feature>
<dbReference type="GO" id="GO:0003700">
    <property type="term" value="F:DNA-binding transcription factor activity"/>
    <property type="evidence" value="ECO:0007669"/>
    <property type="project" value="InterPro"/>
</dbReference>
<evidence type="ECO:0000313" key="9">
    <source>
        <dbReference type="Proteomes" id="UP000626092"/>
    </source>
</evidence>
<feature type="domain" description="WRKY" evidence="6">
    <location>
        <begin position="74"/>
        <end position="149"/>
    </location>
</feature>
<name>A0A834GMS3_RHOSS</name>
<dbReference type="GO" id="GO:0043565">
    <property type="term" value="F:sequence-specific DNA binding"/>
    <property type="evidence" value="ECO:0007669"/>
    <property type="project" value="InterPro"/>
</dbReference>
<dbReference type="Pfam" id="PF10551">
    <property type="entry name" value="MULE"/>
    <property type="match status" value="1"/>
</dbReference>
<protein>
    <recommendedName>
        <fullName evidence="10">Protein FAR1-RELATED SEQUENCE</fullName>
    </recommendedName>
</protein>
<dbReference type="InterPro" id="IPR018289">
    <property type="entry name" value="MULE_transposase_dom"/>
</dbReference>
<sequence length="745" mass="85409">MGDCRLVREPARRDTPETGDVKASSPSFVTRERKGGASSESGQVKNEVIPKIKQQFDNLEEVQKFYNNYARKGGFSTRNHSSKTGKNGETIRKEYVCYKEGMRKNSMATTRLRGLTREGCGAKFSVVKNRSGEGFVVSQFVEGHNHPLTTPRKVHLLKSHRQVLDAQKALHQQLAAANVTPCQQMSISELQRDLYNAEWDRTKLLARHDVNMLYEHFEFEQQENPSFKFTFERDDDGRMTRCFWADMTSRKSYQNFGDAVVFDTTYNTNRYSLIFAPILGVNHHGQATLFGCAFLSDETTDSFKWLFKEWLKAMPARSPKMIITDQDPAMTKAIACALPNTFHRYCIWHILNKFSEKIGALPCKEHYDEFKKCIWSSESPEEFEARWADVVGKSKLSNNEWLQSIYKIRDRWIPAYTKHIFSAHMTTSQKAEVSHSFFKNYVSQQNSLLDFVTRFDRALSLVRHNELDLDHKDVNEKPVLKTSWLMEKRMSEIYTRIIFYKFQEEIFQIGAYVVTIRHEDEHRCLWNVQRTEMEGSRCREVSVEKSSNLVSCSCKMFEFDGIPCQHMLAYLFRMQIRELPTKYILRRWTKIAKVGKVMDDLGSDGKEIFDSSVLVSEEGTQVLGEALQSAQKKIAGMRSSHKDGSASSIEVPISLGSQHSFKEPLQVKAKGCGKRLKGGKEKAAKKSRKCNGCGLTGQSHDKRNCPKLLNMRTTREKMVTSGDGDELSKITLGETFSNGMLLPDT</sequence>
<dbReference type="EMBL" id="WJXA01000008">
    <property type="protein sequence ID" value="KAF7134497.1"/>
    <property type="molecule type" value="Genomic_DNA"/>
</dbReference>
<evidence type="ECO:0000259" key="6">
    <source>
        <dbReference type="PROSITE" id="PS50811"/>
    </source>
</evidence>
<organism evidence="8 9">
    <name type="scientific">Rhododendron simsii</name>
    <name type="common">Sims's rhododendron</name>
    <dbReference type="NCBI Taxonomy" id="118357"/>
    <lineage>
        <taxon>Eukaryota</taxon>
        <taxon>Viridiplantae</taxon>
        <taxon>Streptophyta</taxon>
        <taxon>Embryophyta</taxon>
        <taxon>Tracheophyta</taxon>
        <taxon>Spermatophyta</taxon>
        <taxon>Magnoliopsida</taxon>
        <taxon>eudicotyledons</taxon>
        <taxon>Gunneridae</taxon>
        <taxon>Pentapetalae</taxon>
        <taxon>asterids</taxon>
        <taxon>Ericales</taxon>
        <taxon>Ericaceae</taxon>
        <taxon>Ericoideae</taxon>
        <taxon>Rhodoreae</taxon>
        <taxon>Rhododendron</taxon>
    </lineage>
</organism>
<keyword evidence="1" id="KW-0479">Metal-binding</keyword>
<feature type="region of interest" description="Disordered" evidence="5">
    <location>
        <begin position="1"/>
        <end position="45"/>
    </location>
</feature>
<feature type="compositionally biased region" description="Basic and acidic residues" evidence="5">
    <location>
        <begin position="1"/>
        <end position="20"/>
    </location>
</feature>
<keyword evidence="3" id="KW-0862">Zinc</keyword>
<dbReference type="InterPro" id="IPR006564">
    <property type="entry name" value="Znf_PMZ"/>
</dbReference>
<comment type="caution">
    <text evidence="8">The sequence shown here is derived from an EMBL/GenBank/DDBJ whole genome shotgun (WGS) entry which is preliminary data.</text>
</comment>
<dbReference type="SMART" id="SM00575">
    <property type="entry name" value="ZnF_PMZ"/>
    <property type="match status" value="1"/>
</dbReference>
<evidence type="ECO:0000313" key="8">
    <source>
        <dbReference type="EMBL" id="KAF7134497.1"/>
    </source>
</evidence>